<reference evidence="2" key="1">
    <citation type="submission" date="2021-02" db="EMBL/GenBank/DDBJ databases">
        <authorList>
            <person name="Nowell W R."/>
        </authorList>
    </citation>
    <scope>NUCLEOTIDE SEQUENCE</scope>
</reference>
<evidence type="ECO:0000256" key="1">
    <source>
        <dbReference type="SAM" id="Phobius"/>
    </source>
</evidence>
<evidence type="ECO:0000313" key="2">
    <source>
        <dbReference type="EMBL" id="CAF1609636.1"/>
    </source>
</evidence>
<feature type="transmembrane region" description="Helical" evidence="1">
    <location>
        <begin position="919"/>
        <end position="937"/>
    </location>
</feature>
<sequence length="1360" mass="154961">MKIKDIFEWFYTKISHYNLFMPDEEEYHEDNDEPTDPTIVIKHQRYATRLYVLLLIITIYIVFILNLMNPQTRAITLSNITPSLYNQLRLEHPETLSCPCTSTSISYKTFVSNTIVYHPICTSVFVSEEWIKALYDPYASSYLVMDFRTTASSQFKFLAAFCSLSKTLISQALTDIDNSQLITIQLLSENEIQSEISGNIEIIQSSTPSQLIRPLDFLHVTTQSIFFISALKTNFAVYIRLTALFASTGEFYVTPTYYSPDPNDFNISAVQSSSCELTSSVTPAGFFSLTLTDNTFPNAFIYEIWPYFSPAHKNITISSMIDGFFGGCTPLDAVLASTFDCLYNQSCLEMLVDYFPQLSSTDLAWTNSLSVSSLKNQSLKNILPKLFVEEWSTNISYSKYFIQCAPVSCTYTETDQISLFYTISLFLSIYGGLCIILRSTALFLIYVWMKLKRYSINNNNNINIGSISILILFTSLSVQMTIITQSNPSLVTYRLLHQLYSDSLKCPCKKISISYDIFITLSLTLHQICSSGFISESWISTMTLLNDQPVYNTKLDAGLDGFGSRYFKLLSSICQLANRTIDDAVRQFLTKSFVTQYVISESEFNAKFNTTFKQFKQSLITEFNLLTDMVHLFTRVDQPYTNSKNAELLPITPSDETSNQSPPELKFSFTGPIDINSTSIDCICATNPRCQSSVVLYKWALLPNGDQDLTTPYLVPGYIAGCFMLDSLQLSTLECFYDETCLLIYYYYIIWTRLLYNIYDWSAVHPLVYDNTSSRFPPETSLSVIVREMMVEQWNFSCSFEQHYEACSPNYCTYSYTTHTYDLLGIIIQMISMLGGLTVALRLITPQIVRIILRLISPQVNTEPEVPMKIYDRIKILIRKVAILMYTTLVNLNTFPIRVFGSNTHRAISVKLGKITTRFYIILLIIGLNIFILYNIVNPQTLTKTFMKPSLTTYKSLVIKHGNTLQCPCSSITSVYDAFINIEPIFHPICLSPFASDEWRINVTKDLVPDLSIYTTGDYRRFLSSHLQFLTGLCQLSIQSVNSSINQLLSSFFVTVQLVPPITFDQMIYSLINQSKMNAPLMFSRFLFLLRTTNHGNAIVSAYETNFKYVAAPWYDSYSDQLAITQAITYDDGCSCALYSNCTTQAGFVQRNSSEIFQITGLKMGCTSSESFLSSTLECFYDLSCINLIQYHTSIFDEHDIVNASEPLSIADSRFLMNTTMMDLINDLFVERWATTINYSAYFDQCLPTFCSYTYVQQFNSLYTVTVSLGFSGGLSFILKWICPKIIYYLFKLNQFRKKRTNTIQSTNVLEMNTTENVNITVMSTDAQVADVNSKTMITISSPSYTFFLLCPIKISYDLF</sequence>
<name>A0A816BIH3_9BILA</name>
<feature type="transmembrane region" description="Helical" evidence="1">
    <location>
        <begin position="461"/>
        <end position="482"/>
    </location>
</feature>
<organism evidence="2 3">
    <name type="scientific">Adineta steineri</name>
    <dbReference type="NCBI Taxonomy" id="433720"/>
    <lineage>
        <taxon>Eukaryota</taxon>
        <taxon>Metazoa</taxon>
        <taxon>Spiralia</taxon>
        <taxon>Gnathifera</taxon>
        <taxon>Rotifera</taxon>
        <taxon>Eurotatoria</taxon>
        <taxon>Bdelloidea</taxon>
        <taxon>Adinetida</taxon>
        <taxon>Adinetidae</taxon>
        <taxon>Adineta</taxon>
    </lineage>
</organism>
<gene>
    <name evidence="2" type="ORF">QVE165_LOCUS53865</name>
</gene>
<comment type="caution">
    <text evidence="2">The sequence shown here is derived from an EMBL/GenBank/DDBJ whole genome shotgun (WGS) entry which is preliminary data.</text>
</comment>
<feature type="transmembrane region" description="Helical" evidence="1">
    <location>
        <begin position="419"/>
        <end position="449"/>
    </location>
</feature>
<dbReference type="OrthoDB" id="10025931at2759"/>
<keyword evidence="1" id="KW-0812">Transmembrane</keyword>
<dbReference type="Proteomes" id="UP000663832">
    <property type="component" value="Unassembled WGS sequence"/>
</dbReference>
<feature type="transmembrane region" description="Helical" evidence="1">
    <location>
        <begin position="50"/>
        <end position="68"/>
    </location>
</feature>
<feature type="transmembrane region" description="Helical" evidence="1">
    <location>
        <begin position="823"/>
        <end position="844"/>
    </location>
</feature>
<keyword evidence="1" id="KW-1133">Transmembrane helix</keyword>
<accession>A0A816BIH3</accession>
<feature type="transmembrane region" description="Helical" evidence="1">
    <location>
        <begin position="1269"/>
        <end position="1291"/>
    </location>
</feature>
<protein>
    <submittedName>
        <fullName evidence="2">Uncharacterized protein</fullName>
    </submittedName>
</protein>
<keyword evidence="3" id="KW-1185">Reference proteome</keyword>
<proteinExistence type="predicted"/>
<evidence type="ECO:0000313" key="3">
    <source>
        <dbReference type="Proteomes" id="UP000663832"/>
    </source>
</evidence>
<keyword evidence="1" id="KW-0472">Membrane</keyword>
<dbReference type="EMBL" id="CAJNOM010001482">
    <property type="protein sequence ID" value="CAF1609636.1"/>
    <property type="molecule type" value="Genomic_DNA"/>
</dbReference>